<dbReference type="AlphaFoldDB" id="A0AAV7I966"/>
<name>A0AAV7I966_COTGL</name>
<keyword evidence="2" id="KW-1185">Reference proteome</keyword>
<protein>
    <submittedName>
        <fullName evidence="1">Uncharacterized protein</fullName>
    </submittedName>
</protein>
<sequence>MLGLFSAVNPRNPSEGIQVNSLLLTLHGGFCEWIKATIQTCGAREQNNRVWLNKPLEYLEKFSIWHSNTLCIGESTIIGARRNNDGSRRSIMEFCRSISRVLFSSNEQASRIRARERRHWLGFLVGICARGPAGRSPSSLSAPLL</sequence>
<gene>
    <name evidence="1" type="ORF">KQX54_016079</name>
</gene>
<evidence type="ECO:0000313" key="1">
    <source>
        <dbReference type="EMBL" id="KAH0555212.1"/>
    </source>
</evidence>
<accession>A0AAV7I966</accession>
<comment type="caution">
    <text evidence="1">The sequence shown here is derived from an EMBL/GenBank/DDBJ whole genome shotgun (WGS) entry which is preliminary data.</text>
</comment>
<reference evidence="1 2" key="1">
    <citation type="journal article" date="2021" name="J. Hered.">
        <title>A chromosome-level genome assembly of the parasitoid wasp, Cotesia glomerata (Hymenoptera: Braconidae).</title>
        <authorList>
            <person name="Pinto B.J."/>
            <person name="Weis J.J."/>
            <person name="Gamble T."/>
            <person name="Ode P.J."/>
            <person name="Paul R."/>
            <person name="Zaspel J.M."/>
        </authorList>
    </citation>
    <scope>NUCLEOTIDE SEQUENCE [LARGE SCALE GENOMIC DNA]</scope>
    <source>
        <strain evidence="1">CgM1</strain>
    </source>
</reference>
<organism evidence="1 2">
    <name type="scientific">Cotesia glomerata</name>
    <name type="common">Lepidopteran parasitic wasp</name>
    <name type="synonym">Apanteles glomeratus</name>
    <dbReference type="NCBI Taxonomy" id="32391"/>
    <lineage>
        <taxon>Eukaryota</taxon>
        <taxon>Metazoa</taxon>
        <taxon>Ecdysozoa</taxon>
        <taxon>Arthropoda</taxon>
        <taxon>Hexapoda</taxon>
        <taxon>Insecta</taxon>
        <taxon>Pterygota</taxon>
        <taxon>Neoptera</taxon>
        <taxon>Endopterygota</taxon>
        <taxon>Hymenoptera</taxon>
        <taxon>Apocrita</taxon>
        <taxon>Ichneumonoidea</taxon>
        <taxon>Braconidae</taxon>
        <taxon>Microgastrinae</taxon>
        <taxon>Cotesia</taxon>
    </lineage>
</organism>
<evidence type="ECO:0000313" key="2">
    <source>
        <dbReference type="Proteomes" id="UP000826195"/>
    </source>
</evidence>
<dbReference type="EMBL" id="JAHXZJ010001119">
    <property type="protein sequence ID" value="KAH0555212.1"/>
    <property type="molecule type" value="Genomic_DNA"/>
</dbReference>
<proteinExistence type="predicted"/>
<dbReference type="Proteomes" id="UP000826195">
    <property type="component" value="Unassembled WGS sequence"/>
</dbReference>